<dbReference type="GO" id="GO:0005737">
    <property type="term" value="C:cytoplasm"/>
    <property type="evidence" value="ECO:0007669"/>
    <property type="project" value="UniProtKB-SubCell"/>
</dbReference>
<comment type="similarity">
    <text evidence="3 14">Belongs to the glycosyl hydrolase 13 family.</text>
</comment>
<evidence type="ECO:0000256" key="14">
    <source>
        <dbReference type="PIRNR" id="PIRNR006337"/>
    </source>
</evidence>
<dbReference type="InterPro" id="IPR044901">
    <property type="entry name" value="Trehalose_TreZ_E-set_sf"/>
</dbReference>
<evidence type="ECO:0000256" key="6">
    <source>
        <dbReference type="ARBA" id="ARBA00022490"/>
    </source>
</evidence>
<dbReference type="Pfam" id="PF00128">
    <property type="entry name" value="Alpha-amylase"/>
    <property type="match status" value="1"/>
</dbReference>
<dbReference type="InterPro" id="IPR014756">
    <property type="entry name" value="Ig_E-set"/>
</dbReference>
<evidence type="ECO:0000256" key="8">
    <source>
        <dbReference type="ARBA" id="ARBA00023277"/>
    </source>
</evidence>
<dbReference type="Gene3D" id="1.10.10.760">
    <property type="entry name" value="E-set domains of sugar-utilizing enzymes"/>
    <property type="match status" value="1"/>
</dbReference>
<evidence type="ECO:0000256" key="17">
    <source>
        <dbReference type="PIRSR" id="PIRSR006337-3"/>
    </source>
</evidence>
<dbReference type="EC" id="3.2.1.141" evidence="4 13"/>
<dbReference type="EMBL" id="CP059732">
    <property type="protein sequence ID" value="QMW01071.1"/>
    <property type="molecule type" value="Genomic_DNA"/>
</dbReference>
<dbReference type="PIRSF" id="PIRSF006337">
    <property type="entry name" value="Trehalose_TreZ"/>
    <property type="match status" value="1"/>
</dbReference>
<keyword evidence="20" id="KW-1185">Reference proteome</keyword>
<feature type="binding site" evidence="16">
    <location>
        <begin position="326"/>
        <end position="330"/>
    </location>
    <ligand>
        <name>substrate</name>
    </ligand>
</feature>
<dbReference type="Pfam" id="PF02922">
    <property type="entry name" value="CBM_48"/>
    <property type="match status" value="1"/>
</dbReference>
<dbReference type="RefSeq" id="WP_182458183.1">
    <property type="nucleotide sequence ID" value="NZ_CP059732.1"/>
</dbReference>
<sequence>MNQSLINHRTLGVTFSANSTCVRVWAPQAQSVELRVYNRELTIPLQNDGNYWQANANQLQPGDTYKFILNGTLERPDPASLAQPDGVHGPSQVLDVTTFAWTDADWRNLPLEDYLIYELHTGTFTPEGTFAGIESRLDYLRELGINTIEIMPVAQFPGTRNWGYDGVCPYAVQYSYGGAAGLQQLVDSCHRKGLAVVLDVVYNHMGPEGNYFGDFGPYFTTRYQTPWGNALNFDGDYSDSVRRYFVENVLMWFRDFHIDALRIDAAHAIHDTRETHLLREIKLYVDELMSQTGRQHYLIVESDQNETRFIQPLADQGYGMDAQWNDEFHHALRVAAGGERKGYYADYNGIMHLAKSYKDAYVYDGTYMPRRARIVGKSTAGYAGRQFVVFSQNHDHIGNRMLGERPSQLVSFAMQKLMAGAVISSPYLPMLFMGEEWGESNPFLYFVSHSDPTLIEAVRQGRKREFAAFQTPIPTSSTPVPGEVVASIDLLDAQDERTFERSKLQWSSLAKEPHQTLFRYYQTLLALRKQSSLRHPDRESVAVVADEVQQTLTLFRQHKQFQKGQLTESETVVCLMNFSKETRSFTLTATERQWQKLLDSADPQWLGSVQAPMTLAGNESVVVQAESILIYTNK</sequence>
<feature type="binding site" evidence="16">
    <location>
        <begin position="394"/>
        <end position="399"/>
    </location>
    <ligand>
        <name>substrate</name>
    </ligand>
</feature>
<evidence type="ECO:0000256" key="13">
    <source>
        <dbReference type="NCBIfam" id="TIGR02402"/>
    </source>
</evidence>
<evidence type="ECO:0000256" key="15">
    <source>
        <dbReference type="PIRSR" id="PIRSR006337-1"/>
    </source>
</evidence>
<evidence type="ECO:0000256" key="3">
    <source>
        <dbReference type="ARBA" id="ARBA00008061"/>
    </source>
</evidence>
<dbReference type="SUPFAM" id="SSF51445">
    <property type="entry name" value="(Trans)glycosidases"/>
    <property type="match status" value="1"/>
</dbReference>
<dbReference type="InterPro" id="IPR013783">
    <property type="entry name" value="Ig-like_fold"/>
</dbReference>
<accession>A0A7G5GQC9</accession>
<evidence type="ECO:0000256" key="12">
    <source>
        <dbReference type="ARBA" id="ARBA00034013"/>
    </source>
</evidence>
<keyword evidence="8" id="KW-0119">Carbohydrate metabolism</keyword>
<dbReference type="KEGG" id="sfol:H3H32_24275"/>
<feature type="active site" description="Nucleophile" evidence="15">
    <location>
        <position position="264"/>
    </location>
</feature>
<dbReference type="InterPro" id="IPR017853">
    <property type="entry name" value="GH"/>
</dbReference>
<evidence type="ECO:0000256" key="2">
    <source>
        <dbReference type="ARBA" id="ARBA00005199"/>
    </source>
</evidence>
<evidence type="ECO:0000256" key="11">
    <source>
        <dbReference type="ARBA" id="ARBA00033284"/>
    </source>
</evidence>
<protein>
    <recommendedName>
        <fullName evidence="5 13">Malto-oligosyltrehalose trehalohydrolase</fullName>
        <shortName evidence="14">MTHase</shortName>
        <ecNumber evidence="4 13">3.2.1.141</ecNumber>
    </recommendedName>
    <alternativeName>
        <fullName evidence="11 14">4-alpha-D-((1-&gt;4)-alpha-D-glucano)trehalose trehalohydrolase</fullName>
    </alternativeName>
    <alternativeName>
        <fullName evidence="10 14">Maltooligosyl trehalose trehalohydrolase</fullName>
    </alternativeName>
</protein>
<organism evidence="19 20">
    <name type="scientific">Spirosoma foliorum</name>
    <dbReference type="NCBI Taxonomy" id="2710596"/>
    <lineage>
        <taxon>Bacteria</taxon>
        <taxon>Pseudomonadati</taxon>
        <taxon>Bacteroidota</taxon>
        <taxon>Cytophagia</taxon>
        <taxon>Cytophagales</taxon>
        <taxon>Cytophagaceae</taxon>
        <taxon>Spirosoma</taxon>
    </lineage>
</organism>
<evidence type="ECO:0000256" key="9">
    <source>
        <dbReference type="ARBA" id="ARBA00023295"/>
    </source>
</evidence>
<comment type="pathway">
    <text evidence="2 14">Glycan biosynthesis; trehalose biosynthesis.</text>
</comment>
<evidence type="ECO:0000256" key="4">
    <source>
        <dbReference type="ARBA" id="ARBA00012268"/>
    </source>
</evidence>
<dbReference type="AlphaFoldDB" id="A0A7G5GQC9"/>
<keyword evidence="7 14" id="KW-0378">Hydrolase</keyword>
<comment type="catalytic activity">
    <reaction evidence="12 14">
        <text>hydrolysis of (1-&gt;4)-alpha-D-glucosidic linkage in 4-alpha-D-[(1-&gt;4)-alpha-D-glucanosyl]n trehalose to yield trehalose and (1-&gt;4)-alpha-D-glucan.</text>
        <dbReference type="EC" id="3.2.1.141"/>
    </reaction>
</comment>
<evidence type="ECO:0000256" key="7">
    <source>
        <dbReference type="ARBA" id="ARBA00022801"/>
    </source>
</evidence>
<proteinExistence type="inferred from homology"/>
<dbReference type="CDD" id="cd11325">
    <property type="entry name" value="AmyAc_GTHase"/>
    <property type="match status" value="1"/>
</dbReference>
<evidence type="ECO:0000256" key="5">
    <source>
        <dbReference type="ARBA" id="ARBA00015938"/>
    </source>
</evidence>
<dbReference type="SMART" id="SM00642">
    <property type="entry name" value="Aamy"/>
    <property type="match status" value="1"/>
</dbReference>
<dbReference type="PANTHER" id="PTHR43002">
    <property type="entry name" value="GLYCOGEN DEBRANCHING ENZYME"/>
    <property type="match status" value="1"/>
</dbReference>
<comment type="subcellular location">
    <subcellularLocation>
        <location evidence="1 15">Cytoplasm</location>
    </subcellularLocation>
</comment>
<dbReference type="GO" id="GO:0033942">
    <property type="term" value="F:4-alpha-D-(1-&gt;4)-alpha-D-glucanotrehalose trehalohydrolase activity"/>
    <property type="evidence" value="ECO:0007669"/>
    <property type="project" value="UniProtKB-EC"/>
</dbReference>
<evidence type="ECO:0000256" key="10">
    <source>
        <dbReference type="ARBA" id="ARBA00032057"/>
    </source>
</evidence>
<evidence type="ECO:0000313" key="19">
    <source>
        <dbReference type="EMBL" id="QMW01071.1"/>
    </source>
</evidence>
<dbReference type="InterPro" id="IPR006047">
    <property type="entry name" value="GH13_cat_dom"/>
</dbReference>
<dbReference type="SUPFAM" id="SSF81296">
    <property type="entry name" value="E set domains"/>
    <property type="match status" value="1"/>
</dbReference>
<gene>
    <name evidence="19" type="primary">treZ</name>
    <name evidence="19" type="ORF">H3H32_24275</name>
</gene>
<evidence type="ECO:0000256" key="16">
    <source>
        <dbReference type="PIRSR" id="PIRSR006337-2"/>
    </source>
</evidence>
<dbReference type="Gene3D" id="3.20.20.80">
    <property type="entry name" value="Glycosidases"/>
    <property type="match status" value="1"/>
</dbReference>
<reference evidence="19 20" key="1">
    <citation type="submission" date="2020-07" db="EMBL/GenBank/DDBJ databases">
        <title>Spirosoma foliorum sp. nov., isolated from the leaves on the Nejang mountain Korea, Republic of.</title>
        <authorList>
            <person name="Ho H."/>
            <person name="Lee Y.-J."/>
            <person name="Nurcahyanto D.-A."/>
            <person name="Kim S.-G."/>
        </authorList>
    </citation>
    <scope>NUCLEOTIDE SEQUENCE [LARGE SCALE GENOMIC DNA]</scope>
    <source>
        <strain evidence="19 20">PL0136</strain>
    </source>
</reference>
<feature type="site" description="Transition state stabilizer" evidence="17">
    <location>
        <position position="395"/>
    </location>
</feature>
<dbReference type="InterPro" id="IPR004193">
    <property type="entry name" value="Glyco_hydro_13_N"/>
</dbReference>
<keyword evidence="6" id="KW-0963">Cytoplasm</keyword>
<evidence type="ECO:0000256" key="1">
    <source>
        <dbReference type="ARBA" id="ARBA00004496"/>
    </source>
</evidence>
<dbReference type="NCBIfam" id="TIGR02402">
    <property type="entry name" value="trehalose_TreZ"/>
    <property type="match status" value="1"/>
</dbReference>
<feature type="binding site" evidence="16">
    <location>
        <begin position="262"/>
        <end position="267"/>
    </location>
    <ligand>
        <name>substrate</name>
    </ligand>
</feature>
<dbReference type="UniPathway" id="UPA00299"/>
<evidence type="ECO:0000313" key="20">
    <source>
        <dbReference type="Proteomes" id="UP000515369"/>
    </source>
</evidence>
<name>A0A7G5GQC9_9BACT</name>
<feature type="domain" description="Glycosyl hydrolase family 13 catalytic" evidence="18">
    <location>
        <begin position="92"/>
        <end position="464"/>
    </location>
</feature>
<dbReference type="Proteomes" id="UP000515369">
    <property type="component" value="Chromosome"/>
</dbReference>
<feature type="active site" description="Proton donor" evidence="15">
    <location>
        <position position="301"/>
    </location>
</feature>
<dbReference type="CDD" id="cd02853">
    <property type="entry name" value="E_set_MTHase_like_N"/>
    <property type="match status" value="1"/>
</dbReference>
<evidence type="ECO:0000259" key="18">
    <source>
        <dbReference type="SMART" id="SM00642"/>
    </source>
</evidence>
<dbReference type="GO" id="GO:0005992">
    <property type="term" value="P:trehalose biosynthetic process"/>
    <property type="evidence" value="ECO:0007669"/>
    <property type="project" value="UniProtKB-UniRule"/>
</dbReference>
<keyword evidence="9 14" id="KW-0326">Glycosidase</keyword>
<dbReference type="Gene3D" id="2.60.40.10">
    <property type="entry name" value="Immunoglobulins"/>
    <property type="match status" value="1"/>
</dbReference>
<dbReference type="InterPro" id="IPR012768">
    <property type="entry name" value="Trehalose_TreZ"/>
</dbReference>